<sequence length="320" mass="36750">MQEVVLQRLETLARPQIMHKNVKNSFEIGDSKALVGLEYIKLGKIIKKCKKEGDQSKITKNPIKTVAIIEEDEHLIKLRERDFGQDEEILEPDERERLSCVVQRVLIALENDISHQQRHSLFKTRCTIRSNVCNMIIDRKLVTTFKLETEPHSNPYKIELIKKGGNTQISEIFSVPLSIGGTYKDQTVCDVLDIDVCHIFLGRPWQYNVQAIYRGSENTYEFQWMNKKIVLIPLSIEGVNPKKINSHLFIVDLDEVLDDANEVREFHATNNLPNTLTEVAENSFKQNKGFQLGNLSLESKSQGPRKTDTDAFVVVQYLIL</sequence>
<dbReference type="PANTHER" id="PTHR35046:SF9">
    <property type="entry name" value="RNA-DIRECTED DNA POLYMERASE"/>
    <property type="match status" value="1"/>
</dbReference>
<dbReference type="EMBL" id="SSTE01018746">
    <property type="protein sequence ID" value="KAA0038277.1"/>
    <property type="molecule type" value="Genomic_DNA"/>
</dbReference>
<name>A0A5A7T9H3_CUCMM</name>
<reference evidence="1 2" key="1">
    <citation type="submission" date="2019-08" db="EMBL/GenBank/DDBJ databases">
        <title>Draft genome sequences of two oriental melons (Cucumis melo L. var makuwa).</title>
        <authorList>
            <person name="Kwon S.-Y."/>
        </authorList>
    </citation>
    <scope>NUCLEOTIDE SEQUENCE [LARGE SCALE GENOMIC DNA]</scope>
    <source>
        <strain evidence="2">cv. SW 3</strain>
        <tissue evidence="1">Leaf</tissue>
    </source>
</reference>
<dbReference type="AlphaFoldDB" id="A0A5A7T9H3"/>
<evidence type="ECO:0000313" key="2">
    <source>
        <dbReference type="Proteomes" id="UP000321393"/>
    </source>
</evidence>
<dbReference type="OrthoDB" id="1934635at2759"/>
<comment type="caution">
    <text evidence="1">The sequence shown here is derived from an EMBL/GenBank/DDBJ whole genome shotgun (WGS) entry which is preliminary data.</text>
</comment>
<proteinExistence type="predicted"/>
<gene>
    <name evidence="1" type="ORF">E6C27_scaffold270G001350</name>
</gene>
<protein>
    <submittedName>
        <fullName evidence="1">Asp_protease_2 domain-containing protein</fullName>
    </submittedName>
</protein>
<evidence type="ECO:0000313" key="1">
    <source>
        <dbReference type="EMBL" id="KAA0038277.1"/>
    </source>
</evidence>
<dbReference type="CDD" id="cd00303">
    <property type="entry name" value="retropepsin_like"/>
    <property type="match status" value="1"/>
</dbReference>
<organism evidence="1 2">
    <name type="scientific">Cucumis melo var. makuwa</name>
    <name type="common">Oriental melon</name>
    <dbReference type="NCBI Taxonomy" id="1194695"/>
    <lineage>
        <taxon>Eukaryota</taxon>
        <taxon>Viridiplantae</taxon>
        <taxon>Streptophyta</taxon>
        <taxon>Embryophyta</taxon>
        <taxon>Tracheophyta</taxon>
        <taxon>Spermatophyta</taxon>
        <taxon>Magnoliopsida</taxon>
        <taxon>eudicotyledons</taxon>
        <taxon>Gunneridae</taxon>
        <taxon>Pentapetalae</taxon>
        <taxon>rosids</taxon>
        <taxon>fabids</taxon>
        <taxon>Cucurbitales</taxon>
        <taxon>Cucurbitaceae</taxon>
        <taxon>Benincaseae</taxon>
        <taxon>Cucumis</taxon>
    </lineage>
</organism>
<dbReference type="Proteomes" id="UP000321393">
    <property type="component" value="Unassembled WGS sequence"/>
</dbReference>
<accession>A0A5A7T9H3</accession>
<dbReference type="PANTHER" id="PTHR35046">
    <property type="entry name" value="ZINC KNUCKLE (CCHC-TYPE) FAMILY PROTEIN"/>
    <property type="match status" value="1"/>
</dbReference>